<evidence type="ECO:0000256" key="5">
    <source>
        <dbReference type="ARBA" id="ARBA00022741"/>
    </source>
</evidence>
<dbReference type="InterPro" id="IPR001610">
    <property type="entry name" value="PAC"/>
</dbReference>
<feature type="modified residue" description="4-aspartylphosphate" evidence="9">
    <location>
        <position position="932"/>
    </location>
</feature>
<evidence type="ECO:0000256" key="2">
    <source>
        <dbReference type="ARBA" id="ARBA00012438"/>
    </source>
</evidence>
<protein>
    <recommendedName>
        <fullName evidence="2">histidine kinase</fullName>
        <ecNumber evidence="2">2.7.13.3</ecNumber>
    </recommendedName>
</protein>
<evidence type="ECO:0000259" key="13">
    <source>
        <dbReference type="PROSITE" id="PS50112"/>
    </source>
</evidence>
<dbReference type="NCBIfam" id="TIGR00229">
    <property type="entry name" value="sensory_box"/>
    <property type="match status" value="2"/>
</dbReference>
<dbReference type="Proteomes" id="UP000322876">
    <property type="component" value="Unassembled WGS sequence"/>
</dbReference>
<feature type="transmembrane region" description="Helical" evidence="10">
    <location>
        <begin position="351"/>
        <end position="371"/>
    </location>
</feature>
<dbReference type="SMART" id="SM00086">
    <property type="entry name" value="PAC"/>
    <property type="match status" value="2"/>
</dbReference>
<dbReference type="CDD" id="cd00082">
    <property type="entry name" value="HisKA"/>
    <property type="match status" value="1"/>
</dbReference>
<feature type="domain" description="Response regulatory" evidence="12">
    <location>
        <begin position="881"/>
        <end position="995"/>
    </location>
</feature>
<dbReference type="InterPro" id="IPR003594">
    <property type="entry name" value="HATPase_dom"/>
</dbReference>
<keyword evidence="5" id="KW-0547">Nucleotide-binding</keyword>
<proteinExistence type="predicted"/>
<name>A0A5A8EZH6_9BACT</name>
<dbReference type="EC" id="2.7.13.3" evidence="2"/>
<dbReference type="OrthoDB" id="9813024at2"/>
<dbReference type="Gene3D" id="1.10.287.130">
    <property type="match status" value="1"/>
</dbReference>
<dbReference type="PROSITE" id="PS50112">
    <property type="entry name" value="PAS"/>
    <property type="match status" value="2"/>
</dbReference>
<evidence type="ECO:0000256" key="10">
    <source>
        <dbReference type="SAM" id="Phobius"/>
    </source>
</evidence>
<sequence length="995" mass="115889">MLYLLNNCLKNKIIFIVILFFAFSILAFAEHKNILILHSYHPEYTWTSTIDSKIKEVLSKYNDIEYFTEYLDTKRFNSPQYLKLIKNNLIFKYQNKKIDLIIVADNTALNIIVDLKDKIFKNIPVIFCGINHFKKSLLRNYRDITGVREDLSVDETINIINKLHPEIKKILFLGDTHFLVYKYYNKGVVQDYIKNSTQKELKLEIVENKFLDDLVKEYKNVKNVAFIVISGLRLKNGEFLLINKASKYLADKIPAPFYTLWDIVVYSDGAVGGKVVNASEQGRLAAQYAIKILKDNISPENLDIITSTKANRWLFNYKYLEKFGIKLTSLPENSIIINKPNNFIKIPKKNIYIIISLLLTITAVLTTITLYKIRTETILQRYKIITDNTFDIIIETDEKGNIHNINGKFKEILGFDKDELLQLNIKFFYDDEKERDKFINDILLNRQINNYLRVLKNRNNEKRYFLLSATLFKKGRNFRILSVLKDITNEFIHKEELSFFEYIIENSPLIIVITDMQGKILKVNKFAADKMGFKKDELIGKDIREFRSKEHNEEFYNDLWNSLKEKGFWQGEFINKRKDGTIFYENAVITKMKYKNQDIVIKFGTDITELKKYEKQMMANQKFELLGKFSSSIAHDFNNILAVNSNYTQYLKMKLTDEKDQIILKKILDSINRGSQFISQLLAFSRQSESKTIQLNISRYVEDEKDTFRRIINDSIDLSVEVKQKKLFINTDLILLEQMFLNLLKNAEYALLNDNKKEKKLKLTLDKKCFSENVKIEDFTIKKGCYVEITIEDNGIGIKEKDKSKIFEPFFTTKPSGEGTGLGLSSVYGFIKRFNGYIIVKSEYKKYTKFIIYLPLLNDASEDNYEQSKENNKISGNNIKKIVFIDDNIDILEGVKISCEALNIDVVPFSDGNEAVKYIVNHKDKIDLVATDISMPGFSGNDVVRILLSKGFNKPIIMISGYGINAADSDLLNYDNVKFYRKPFKLIDILETLNN</sequence>
<dbReference type="InterPro" id="IPR005467">
    <property type="entry name" value="His_kinase_dom"/>
</dbReference>
<dbReference type="GO" id="GO:0005524">
    <property type="term" value="F:ATP binding"/>
    <property type="evidence" value="ECO:0007669"/>
    <property type="project" value="UniProtKB-KW"/>
</dbReference>
<feature type="domain" description="Histidine kinase" evidence="11">
    <location>
        <begin position="632"/>
        <end position="858"/>
    </location>
</feature>
<dbReference type="SUPFAM" id="SSF47384">
    <property type="entry name" value="Homodimeric domain of signal transducing histidine kinase"/>
    <property type="match status" value="1"/>
</dbReference>
<evidence type="ECO:0000256" key="6">
    <source>
        <dbReference type="ARBA" id="ARBA00022777"/>
    </source>
</evidence>
<dbReference type="InterPro" id="IPR011006">
    <property type="entry name" value="CheY-like_superfamily"/>
</dbReference>
<keyword evidence="4" id="KW-0808">Transferase</keyword>
<gene>
    <name evidence="14" type="ORF">FHQ18_12295</name>
</gene>
<dbReference type="SUPFAM" id="SSF55785">
    <property type="entry name" value="PYP-like sensor domain (PAS domain)"/>
    <property type="match status" value="2"/>
</dbReference>
<feature type="domain" description="PAS" evidence="13">
    <location>
        <begin position="496"/>
        <end position="566"/>
    </location>
</feature>
<dbReference type="InterPro" id="IPR001789">
    <property type="entry name" value="Sig_transdc_resp-reg_receiver"/>
</dbReference>
<keyword evidence="6" id="KW-0418">Kinase</keyword>
<dbReference type="Pfam" id="PF02518">
    <property type="entry name" value="HATPase_c"/>
    <property type="match status" value="1"/>
</dbReference>
<dbReference type="Pfam" id="PF00072">
    <property type="entry name" value="Response_reg"/>
    <property type="match status" value="1"/>
</dbReference>
<evidence type="ECO:0000256" key="8">
    <source>
        <dbReference type="ARBA" id="ARBA00023012"/>
    </source>
</evidence>
<keyword evidence="10" id="KW-1133">Transmembrane helix</keyword>
<keyword evidence="10" id="KW-0812">Transmembrane</keyword>
<keyword evidence="3 9" id="KW-0597">Phosphoprotein</keyword>
<dbReference type="SMART" id="SM00387">
    <property type="entry name" value="HATPase_c"/>
    <property type="match status" value="1"/>
</dbReference>
<evidence type="ECO:0000313" key="15">
    <source>
        <dbReference type="Proteomes" id="UP000322876"/>
    </source>
</evidence>
<keyword evidence="10" id="KW-0472">Membrane</keyword>
<dbReference type="InterPro" id="IPR003661">
    <property type="entry name" value="HisK_dim/P_dom"/>
</dbReference>
<dbReference type="PROSITE" id="PS50110">
    <property type="entry name" value="RESPONSE_REGULATORY"/>
    <property type="match status" value="1"/>
</dbReference>
<dbReference type="RefSeq" id="WP_149267471.1">
    <property type="nucleotide sequence ID" value="NZ_VFJB01000010.1"/>
</dbReference>
<keyword evidence="15" id="KW-1185">Reference proteome</keyword>
<evidence type="ECO:0000259" key="12">
    <source>
        <dbReference type="PROSITE" id="PS50110"/>
    </source>
</evidence>
<organism evidence="14 15">
    <name type="scientific">Deferribacter autotrophicus</name>
    <dbReference type="NCBI Taxonomy" id="500465"/>
    <lineage>
        <taxon>Bacteria</taxon>
        <taxon>Pseudomonadati</taxon>
        <taxon>Deferribacterota</taxon>
        <taxon>Deferribacteres</taxon>
        <taxon>Deferribacterales</taxon>
        <taxon>Deferribacteraceae</taxon>
        <taxon>Deferribacter</taxon>
    </lineage>
</organism>
<dbReference type="GO" id="GO:0000155">
    <property type="term" value="F:phosphorelay sensor kinase activity"/>
    <property type="evidence" value="ECO:0007669"/>
    <property type="project" value="InterPro"/>
</dbReference>
<feature type="transmembrane region" description="Helical" evidence="10">
    <location>
        <begin position="12"/>
        <end position="29"/>
    </location>
</feature>
<dbReference type="Pfam" id="PF13426">
    <property type="entry name" value="PAS_9"/>
    <property type="match status" value="2"/>
</dbReference>
<dbReference type="Pfam" id="PF04392">
    <property type="entry name" value="ABC_sub_bind"/>
    <property type="match status" value="1"/>
</dbReference>
<dbReference type="InterPro" id="IPR007487">
    <property type="entry name" value="ABC_transpt-TYRBP-like"/>
</dbReference>
<accession>A0A5A8EZH6</accession>
<feature type="domain" description="PAS" evidence="13">
    <location>
        <begin position="378"/>
        <end position="447"/>
    </location>
</feature>
<dbReference type="SMART" id="SM00388">
    <property type="entry name" value="HisKA"/>
    <property type="match status" value="1"/>
</dbReference>
<evidence type="ECO:0000256" key="4">
    <source>
        <dbReference type="ARBA" id="ARBA00022679"/>
    </source>
</evidence>
<comment type="caution">
    <text evidence="14">The sequence shown here is derived from an EMBL/GenBank/DDBJ whole genome shotgun (WGS) entry which is preliminary data.</text>
</comment>
<dbReference type="AlphaFoldDB" id="A0A5A8EZH6"/>
<evidence type="ECO:0000256" key="3">
    <source>
        <dbReference type="ARBA" id="ARBA00022553"/>
    </source>
</evidence>
<dbReference type="SMART" id="SM00448">
    <property type="entry name" value="REC"/>
    <property type="match status" value="1"/>
</dbReference>
<dbReference type="CDD" id="cd00130">
    <property type="entry name" value="PAS"/>
    <property type="match status" value="2"/>
</dbReference>
<evidence type="ECO:0000313" key="14">
    <source>
        <dbReference type="EMBL" id="KAA0256893.1"/>
    </source>
</evidence>
<dbReference type="PANTHER" id="PTHR43065">
    <property type="entry name" value="SENSOR HISTIDINE KINASE"/>
    <property type="match status" value="1"/>
</dbReference>
<dbReference type="Gene3D" id="3.30.565.10">
    <property type="entry name" value="Histidine kinase-like ATPase, C-terminal domain"/>
    <property type="match status" value="1"/>
</dbReference>
<dbReference type="InterPro" id="IPR036890">
    <property type="entry name" value="HATPase_C_sf"/>
</dbReference>
<evidence type="ECO:0000256" key="7">
    <source>
        <dbReference type="ARBA" id="ARBA00022840"/>
    </source>
</evidence>
<evidence type="ECO:0000259" key="11">
    <source>
        <dbReference type="PROSITE" id="PS50109"/>
    </source>
</evidence>
<dbReference type="SUPFAM" id="SSF52172">
    <property type="entry name" value="CheY-like"/>
    <property type="match status" value="1"/>
</dbReference>
<evidence type="ECO:0000256" key="9">
    <source>
        <dbReference type="PROSITE-ProRule" id="PRU00169"/>
    </source>
</evidence>
<dbReference type="InterPro" id="IPR035965">
    <property type="entry name" value="PAS-like_dom_sf"/>
</dbReference>
<dbReference type="InterPro" id="IPR004358">
    <property type="entry name" value="Sig_transdc_His_kin-like_C"/>
</dbReference>
<reference evidence="14 15" key="1">
    <citation type="submission" date="2019-06" db="EMBL/GenBank/DDBJ databases">
        <title>Genomic insights into carbon and energy metabolism of Deferribacter autotrophicus revealed new metabolic traits in the phylum Deferribacteres.</title>
        <authorList>
            <person name="Slobodkin A.I."/>
            <person name="Slobodkina G.B."/>
            <person name="Allioux M."/>
            <person name="Alain K."/>
            <person name="Jebbar M."/>
            <person name="Shadrin V."/>
            <person name="Kublanov I.V."/>
            <person name="Toshchakov S.V."/>
            <person name="Bonch-Osmolovskaya E.A."/>
        </authorList>
    </citation>
    <scope>NUCLEOTIDE SEQUENCE [LARGE SCALE GENOMIC DNA]</scope>
    <source>
        <strain evidence="14 15">SL50</strain>
    </source>
</reference>
<dbReference type="PROSITE" id="PS50109">
    <property type="entry name" value="HIS_KIN"/>
    <property type="match status" value="1"/>
</dbReference>
<dbReference type="InterPro" id="IPR036097">
    <property type="entry name" value="HisK_dim/P_sf"/>
</dbReference>
<dbReference type="PRINTS" id="PR00344">
    <property type="entry name" value="BCTRLSENSOR"/>
</dbReference>
<dbReference type="SUPFAM" id="SSF55874">
    <property type="entry name" value="ATPase domain of HSP90 chaperone/DNA topoisomerase II/histidine kinase"/>
    <property type="match status" value="1"/>
</dbReference>
<comment type="catalytic activity">
    <reaction evidence="1">
        <text>ATP + protein L-histidine = ADP + protein N-phospho-L-histidine.</text>
        <dbReference type="EC" id="2.7.13.3"/>
    </reaction>
</comment>
<dbReference type="Pfam" id="PF00512">
    <property type="entry name" value="HisKA"/>
    <property type="match status" value="1"/>
</dbReference>
<dbReference type="Gene3D" id="3.30.450.20">
    <property type="entry name" value="PAS domain"/>
    <property type="match status" value="2"/>
</dbReference>
<dbReference type="EMBL" id="VFJB01000010">
    <property type="protein sequence ID" value="KAA0256893.1"/>
    <property type="molecule type" value="Genomic_DNA"/>
</dbReference>
<dbReference type="PANTHER" id="PTHR43065:SF46">
    <property type="entry name" value="C4-DICARBOXYLATE TRANSPORT SENSOR PROTEIN DCTB"/>
    <property type="match status" value="1"/>
</dbReference>
<dbReference type="SMART" id="SM00091">
    <property type="entry name" value="PAS"/>
    <property type="match status" value="2"/>
</dbReference>
<dbReference type="InterPro" id="IPR000014">
    <property type="entry name" value="PAS"/>
</dbReference>
<dbReference type="Gene3D" id="3.40.50.2300">
    <property type="match status" value="3"/>
</dbReference>
<keyword evidence="8" id="KW-0902">Two-component regulatory system</keyword>
<keyword evidence="7" id="KW-0067">ATP-binding</keyword>
<evidence type="ECO:0000256" key="1">
    <source>
        <dbReference type="ARBA" id="ARBA00000085"/>
    </source>
</evidence>